<evidence type="ECO:0000313" key="2">
    <source>
        <dbReference type="Ensembl" id="ENSOKIP00005028000.1"/>
    </source>
</evidence>
<dbReference type="GeneTree" id="ENSGT00990000211290"/>
<feature type="region of interest" description="Disordered" evidence="1">
    <location>
        <begin position="1"/>
        <end position="26"/>
    </location>
</feature>
<feature type="compositionally biased region" description="Basic and acidic residues" evidence="1">
    <location>
        <begin position="16"/>
        <end position="26"/>
    </location>
</feature>
<dbReference type="SUPFAM" id="SSF58113">
    <property type="entry name" value="Apolipoprotein A-I"/>
    <property type="match status" value="1"/>
</dbReference>
<evidence type="ECO:0000256" key="1">
    <source>
        <dbReference type="SAM" id="MobiDB-lite"/>
    </source>
</evidence>
<sequence>MKFKGNLLENGSLTSDRQEHAEKIQEHAEKIQEHAEKIQDPLADNLQAQLMALVDKMQAQFKPLADDFQDQMESGHLGTCPSCPVGNLNMIA</sequence>
<dbReference type="Gene3D" id="1.20.120.20">
    <property type="entry name" value="Apolipoprotein"/>
    <property type="match status" value="1"/>
</dbReference>
<proteinExistence type="predicted"/>
<dbReference type="AlphaFoldDB" id="A0A8C7M2I6"/>
<accession>A0A8C7M2I6</accession>
<evidence type="ECO:0000313" key="3">
    <source>
        <dbReference type="Proteomes" id="UP000694557"/>
    </source>
</evidence>
<name>A0A8C7M2I6_ONCKI</name>
<dbReference type="Ensembl" id="ENSOKIT00005029648.1">
    <property type="protein sequence ID" value="ENSOKIP00005028000.1"/>
    <property type="gene ID" value="ENSOKIG00005012134.1"/>
</dbReference>
<organism evidence="2 3">
    <name type="scientific">Oncorhynchus kisutch</name>
    <name type="common">Coho salmon</name>
    <name type="synonym">Salmo kisutch</name>
    <dbReference type="NCBI Taxonomy" id="8019"/>
    <lineage>
        <taxon>Eukaryota</taxon>
        <taxon>Metazoa</taxon>
        <taxon>Chordata</taxon>
        <taxon>Craniata</taxon>
        <taxon>Vertebrata</taxon>
        <taxon>Euteleostomi</taxon>
        <taxon>Actinopterygii</taxon>
        <taxon>Neopterygii</taxon>
        <taxon>Teleostei</taxon>
        <taxon>Protacanthopterygii</taxon>
        <taxon>Salmoniformes</taxon>
        <taxon>Salmonidae</taxon>
        <taxon>Salmoninae</taxon>
        <taxon>Oncorhynchus</taxon>
    </lineage>
</organism>
<reference evidence="2" key="2">
    <citation type="submission" date="2025-09" db="UniProtKB">
        <authorList>
            <consortium name="Ensembl"/>
        </authorList>
    </citation>
    <scope>IDENTIFICATION</scope>
</reference>
<protein>
    <submittedName>
        <fullName evidence="2">Uncharacterized protein</fullName>
    </submittedName>
</protein>
<dbReference type="Proteomes" id="UP000694557">
    <property type="component" value="Unassembled WGS sequence"/>
</dbReference>
<reference evidence="2" key="1">
    <citation type="submission" date="2025-08" db="UniProtKB">
        <authorList>
            <consortium name="Ensembl"/>
        </authorList>
    </citation>
    <scope>IDENTIFICATION</scope>
</reference>
<keyword evidence="3" id="KW-1185">Reference proteome</keyword>